<evidence type="ECO:0000313" key="1">
    <source>
        <dbReference type="EMBL" id="TDF72615.1"/>
    </source>
</evidence>
<keyword evidence="2" id="KW-1185">Reference proteome</keyword>
<gene>
    <name evidence="1" type="ORF">E0946_05975</name>
</gene>
<sequence length="450" mass="49887">MIKPEVFRQYDIRGIMGEDIDEESFYLIGKGFGTYLHQKGLSSLVLGGDARLTTPSLKEAFARGALETGCTVIDIGMVATPVLYFSIWKLKTDGGAMITASHNPSNYNGCKLNLGLDSVYADELQKVLHIIQKGEFASGSGTYTINTSVNDDYKDYIISGITLERPVKVVIDAGNGVGGLYLPEILENLGCEVITMYCEPDGSFPNHHPDPTIEKNMQDLSKKVVSEGYELGIGLDGDADRIGVVDEKGKLLFGDQILNILARDYLKHNPGKSVIVDVKCSKNLYDDIIKYGGVPIMYKTGHANIKMKMKELGVEFAGEMSGHIFLADRYLGYDDAIYVSCRFIEVVSKTEKPVSTFLADQPKMYNTPELHIDCPDDRKFEVVAKVCDELKAEGYDVLDIDGARVNFPDGWGLVRASNTTPVLVTRFEAVTEERMKEIQQLIESKIYKYL</sequence>
<proteinExistence type="predicted"/>
<evidence type="ECO:0000313" key="2">
    <source>
        <dbReference type="Proteomes" id="UP000294588"/>
    </source>
</evidence>
<accession>A0AC61QI36</accession>
<comment type="caution">
    <text evidence="1">The sequence shown here is derived from an EMBL/GenBank/DDBJ whole genome shotgun (WGS) entry which is preliminary data.</text>
</comment>
<dbReference type="Proteomes" id="UP000294588">
    <property type="component" value="Unassembled WGS sequence"/>
</dbReference>
<dbReference type="EMBL" id="SMOG01000022">
    <property type="protein sequence ID" value="TDF72615.1"/>
    <property type="molecule type" value="Genomic_DNA"/>
</dbReference>
<organism evidence="1 2">
    <name type="scientific">Candidatus Syntrophosphaera thermopropionivorans</name>
    <dbReference type="NCBI Taxonomy" id="2593015"/>
    <lineage>
        <taxon>Bacteria</taxon>
        <taxon>Pseudomonadati</taxon>
        <taxon>Candidatus Cloacimonadota</taxon>
        <taxon>Candidatus Cloacimonadia</taxon>
        <taxon>Candidatus Cloacimonadales</taxon>
        <taxon>Candidatus Cloacimonadaceae</taxon>
        <taxon>Candidatus Syntrophosphaera</taxon>
    </lineage>
</organism>
<reference evidence="1" key="1">
    <citation type="submission" date="2019-03" db="EMBL/GenBank/DDBJ databases">
        <title>Candidatus Syntrophosphaera thermopropionivorans: a novel player in syntrophic propionate oxidation during anaerobic digestion.</title>
        <authorList>
            <person name="Dyksma S."/>
        </authorList>
    </citation>
    <scope>NUCLEOTIDE SEQUENCE</scope>
    <source>
        <strain evidence="1">W5</strain>
    </source>
</reference>
<name>A0AC61QI36_9BACT</name>
<protein>
    <submittedName>
        <fullName evidence="1">Phosphomannomutase/phosphoglucomutase</fullName>
    </submittedName>
</protein>